<dbReference type="Gene3D" id="1.10.390.10">
    <property type="entry name" value="Neutral Protease Domain 2"/>
    <property type="match status" value="1"/>
</dbReference>
<accession>A0A6N8DR39</accession>
<keyword evidence="9 17" id="KW-0378">Hydrolase</keyword>
<comment type="similarity">
    <text evidence="3">Belongs to the peptidase M1 family.</text>
</comment>
<dbReference type="Gene3D" id="1.25.50.10">
    <property type="entry name" value="Peptidase M1, alanyl aminopeptidase, C-terminal domain"/>
    <property type="match status" value="1"/>
</dbReference>
<dbReference type="InterPro" id="IPR037144">
    <property type="entry name" value="Peptidase_M1_pepN_C_sf"/>
</dbReference>
<name>A0A6N8DR39_RHOAC</name>
<dbReference type="FunFam" id="3.30.2010.30:FF:000002">
    <property type="entry name" value="Putative aminopeptidase N"/>
    <property type="match status" value="1"/>
</dbReference>
<dbReference type="Gene3D" id="2.60.40.1840">
    <property type="match status" value="1"/>
</dbReference>
<keyword evidence="10" id="KW-0862">Zinc</keyword>
<dbReference type="NCBIfam" id="TIGR02414">
    <property type="entry name" value="pepN_proteo"/>
    <property type="match status" value="1"/>
</dbReference>
<sequence>MSAHSDSAAPAPVRLADYRPTDYLIDTVDLDFRLDATATRVVSRLRLRPNPAGRAGAPLVLDGGGLKPLRASLDNLPLDLAAVATPDRLTIAEPPQRPFTLEVETELDPSSNTQLEGLYRSNGTFCTQCEAEGFRRITYYLDRPDVMAVFTTRVEASKEEAPILLSNGNPVESGASGPGRHYAIWHDPHPKPCYLFALVGGDLGSIEEDFTTTSGRKVKLAIHVEKGKEHRAHYAMESLVHAMRWDEFVYGREYDLDVFNIVAVSDFTMGAMENKGLNIFNDKYILAIAETATDADYAHIESVVAHEYFHNWTGNRITCRDWFQLCLKEGLTVYRDQEFSGDQRSRAVQRISDVRALRAAQFPEDAGPLAHNVRPDTYCEINNFYTATIYEKGAEIIRMLRALIGHDAYHAGMALYFERFDGKAATIEDFLGCFAESSGRDLGDFARWYAQAGTPRVHVTGVFDAQAKTYTLRLSQSTPPTPGQTEKKPLPMPIRIGLIGRDGAEIPLVQDHAHNWREEKFGVFELAGPERTIVFKDVPTPPVASVNRRFSAAVILEQELSEDDLLLLMAHDSDPFNKWQAAQSLASRLMIRSTAAIRAGEMPEFSDLFALALADALEHYETDPAFAAQMAALPTENDLARDIGTDVDPEAIFLARKALRDGVGRLLSQRLLTLYDKLQSDAPYSPDAASAGRRALRNACLDLYAAGNHSDGAEIALSQFQRATNMTDKMGALSVLSRLPTPAREKAMESFYRAHCDEPLIIDKWFSLQATIPEPDTLSRVKRLTKVHAFNIATPNRVYALIGAFANGNPYCFNDVSGEGYQFVADLALQADGVNPQVAARLLSAFRSWRNLEAGRRALAEQALRKVLETTKLSPDLRDIAQRALA</sequence>
<keyword evidence="6 17" id="KW-0031">Aminopeptidase</keyword>
<evidence type="ECO:0000313" key="17">
    <source>
        <dbReference type="EMBL" id="MTV32758.1"/>
    </source>
</evidence>
<dbReference type="InterPro" id="IPR014782">
    <property type="entry name" value="Peptidase_M1_dom"/>
</dbReference>
<dbReference type="PANTHER" id="PTHR46322">
    <property type="entry name" value="PUROMYCIN-SENSITIVE AMINOPEPTIDASE"/>
    <property type="match status" value="1"/>
</dbReference>
<dbReference type="EMBL" id="WNKS01000021">
    <property type="protein sequence ID" value="MTV32758.1"/>
    <property type="molecule type" value="Genomic_DNA"/>
</dbReference>
<dbReference type="InterPro" id="IPR038438">
    <property type="entry name" value="PepN_Ig-like_sf"/>
</dbReference>
<feature type="domain" description="Peptidase M1 alanyl aminopeptidase C-terminal" evidence="15">
    <location>
        <begin position="563"/>
        <end position="886"/>
    </location>
</feature>
<dbReference type="Pfam" id="PF01433">
    <property type="entry name" value="Peptidase_M1"/>
    <property type="match status" value="1"/>
</dbReference>
<evidence type="ECO:0000256" key="9">
    <source>
        <dbReference type="ARBA" id="ARBA00022801"/>
    </source>
</evidence>
<dbReference type="RefSeq" id="WP_155447444.1">
    <property type="nucleotide sequence ID" value="NZ_JAOQNR010000019.1"/>
</dbReference>
<evidence type="ECO:0000256" key="3">
    <source>
        <dbReference type="ARBA" id="ARBA00010136"/>
    </source>
</evidence>
<dbReference type="InterPro" id="IPR035414">
    <property type="entry name" value="Peptidase_M1_pepN_Ig-like"/>
</dbReference>
<keyword evidence="11" id="KW-0482">Metalloprotease</keyword>
<evidence type="ECO:0000259" key="15">
    <source>
        <dbReference type="Pfam" id="PF17432"/>
    </source>
</evidence>
<gene>
    <name evidence="17" type="primary">pepN</name>
    <name evidence="17" type="ORF">GJ654_17385</name>
</gene>
<dbReference type="Pfam" id="PF11940">
    <property type="entry name" value="DUF3458"/>
    <property type="match status" value="1"/>
</dbReference>
<feature type="domain" description="Aminopeptidase N-like N-terminal" evidence="16">
    <location>
        <begin position="96"/>
        <end position="195"/>
    </location>
</feature>
<dbReference type="Gene3D" id="2.60.40.1730">
    <property type="entry name" value="tricorn interacting facor f3 domain"/>
    <property type="match status" value="1"/>
</dbReference>
<dbReference type="SUPFAM" id="SSF55486">
    <property type="entry name" value="Metalloproteases ('zincins'), catalytic domain"/>
    <property type="match status" value="1"/>
</dbReference>
<dbReference type="GO" id="GO:0008237">
    <property type="term" value="F:metallopeptidase activity"/>
    <property type="evidence" value="ECO:0007669"/>
    <property type="project" value="UniProtKB-UniRule"/>
</dbReference>
<dbReference type="Pfam" id="PF17432">
    <property type="entry name" value="DUF3458_C"/>
    <property type="match status" value="1"/>
</dbReference>
<dbReference type="PRINTS" id="PR00756">
    <property type="entry name" value="ALADIPTASE"/>
</dbReference>
<evidence type="ECO:0000256" key="11">
    <source>
        <dbReference type="ARBA" id="ARBA00023049"/>
    </source>
</evidence>
<comment type="catalytic activity">
    <reaction evidence="1">
        <text>Release of an N-terminal amino acid, Xaa-|-Yaa- from a peptide, amide or arylamide. Xaa is preferably Ala, but may be most amino acids including Pro (slow action). When a terminal hydrophobic residue is followed by a prolyl residue, the two may be released as an intact Xaa-Pro dipeptide.</text>
        <dbReference type="EC" id="3.4.11.2"/>
    </reaction>
</comment>
<dbReference type="GO" id="GO:0016285">
    <property type="term" value="F:alanyl aminopeptidase activity"/>
    <property type="evidence" value="ECO:0007669"/>
    <property type="project" value="UniProtKB-EC"/>
</dbReference>
<evidence type="ECO:0000256" key="7">
    <source>
        <dbReference type="ARBA" id="ARBA00022670"/>
    </source>
</evidence>
<dbReference type="InterPro" id="IPR042097">
    <property type="entry name" value="Aminopeptidase_N-like_N_sf"/>
</dbReference>
<feature type="domain" description="Peptidase M1 membrane alanine aminopeptidase" evidence="13">
    <location>
        <begin position="234"/>
        <end position="447"/>
    </location>
</feature>
<dbReference type="GO" id="GO:0008270">
    <property type="term" value="F:zinc ion binding"/>
    <property type="evidence" value="ECO:0007669"/>
    <property type="project" value="InterPro"/>
</dbReference>
<organism evidence="17 18">
    <name type="scientific">Rhodoblastus acidophilus</name>
    <name type="common">Rhodopseudomonas acidophila</name>
    <dbReference type="NCBI Taxonomy" id="1074"/>
    <lineage>
        <taxon>Bacteria</taxon>
        <taxon>Pseudomonadati</taxon>
        <taxon>Pseudomonadota</taxon>
        <taxon>Alphaproteobacteria</taxon>
        <taxon>Hyphomicrobiales</taxon>
        <taxon>Rhodoblastaceae</taxon>
        <taxon>Rhodoblastus</taxon>
    </lineage>
</organism>
<evidence type="ECO:0000256" key="1">
    <source>
        <dbReference type="ARBA" id="ARBA00000098"/>
    </source>
</evidence>
<dbReference type="InterPro" id="IPR045357">
    <property type="entry name" value="Aminopeptidase_N-like_N"/>
</dbReference>
<dbReference type="InterPro" id="IPR001930">
    <property type="entry name" value="Peptidase_M1"/>
</dbReference>
<dbReference type="PANTHER" id="PTHR46322:SF1">
    <property type="entry name" value="PUROMYCIN-SENSITIVE AMINOPEPTIDASE"/>
    <property type="match status" value="1"/>
</dbReference>
<evidence type="ECO:0000259" key="13">
    <source>
        <dbReference type="Pfam" id="PF01433"/>
    </source>
</evidence>
<comment type="cofactor">
    <cofactor evidence="2">
        <name>Zn(2+)</name>
        <dbReference type="ChEBI" id="CHEBI:29105"/>
    </cofactor>
</comment>
<evidence type="ECO:0000259" key="16">
    <source>
        <dbReference type="Pfam" id="PF17900"/>
    </source>
</evidence>
<evidence type="ECO:0000256" key="12">
    <source>
        <dbReference type="NCBIfam" id="TIGR02414"/>
    </source>
</evidence>
<dbReference type="OrthoDB" id="100605at2"/>
<evidence type="ECO:0000256" key="5">
    <source>
        <dbReference type="ARBA" id="ARBA00015611"/>
    </source>
</evidence>
<evidence type="ECO:0000256" key="10">
    <source>
        <dbReference type="ARBA" id="ARBA00022833"/>
    </source>
</evidence>
<dbReference type="Gene3D" id="3.30.2010.30">
    <property type="match status" value="1"/>
</dbReference>
<dbReference type="EC" id="3.4.11.2" evidence="4 12"/>
<dbReference type="SUPFAM" id="SSF63737">
    <property type="entry name" value="Leukotriene A4 hydrolase N-terminal domain"/>
    <property type="match status" value="1"/>
</dbReference>
<keyword evidence="7" id="KW-0645">Protease</keyword>
<reference evidence="17 18" key="1">
    <citation type="submission" date="2019-11" db="EMBL/GenBank/DDBJ databases">
        <title>Whole-genome sequence of a Rhodoblastus acidophilus DSM 142.</title>
        <authorList>
            <person name="Kyndt J.A."/>
            <person name="Meyer T.E."/>
        </authorList>
    </citation>
    <scope>NUCLEOTIDE SEQUENCE [LARGE SCALE GENOMIC DNA]</scope>
    <source>
        <strain evidence="17 18">DSM 142</strain>
    </source>
</reference>
<dbReference type="CDD" id="cd09600">
    <property type="entry name" value="M1_APN"/>
    <property type="match status" value="1"/>
</dbReference>
<dbReference type="Proteomes" id="UP000439113">
    <property type="component" value="Unassembled WGS sequence"/>
</dbReference>
<dbReference type="InterPro" id="IPR024601">
    <property type="entry name" value="Peptidase_M1_pepN_C"/>
</dbReference>
<proteinExistence type="inferred from homology"/>
<evidence type="ECO:0000256" key="4">
    <source>
        <dbReference type="ARBA" id="ARBA00012564"/>
    </source>
</evidence>
<comment type="caution">
    <text evidence="17">The sequence shown here is derived from an EMBL/GenBank/DDBJ whole genome shotgun (WGS) entry which is preliminary data.</text>
</comment>
<evidence type="ECO:0000313" key="18">
    <source>
        <dbReference type="Proteomes" id="UP000439113"/>
    </source>
</evidence>
<evidence type="ECO:0000256" key="6">
    <source>
        <dbReference type="ARBA" id="ARBA00022438"/>
    </source>
</evidence>
<dbReference type="GO" id="GO:0006508">
    <property type="term" value="P:proteolysis"/>
    <property type="evidence" value="ECO:0007669"/>
    <property type="project" value="UniProtKB-UniRule"/>
</dbReference>
<dbReference type="AlphaFoldDB" id="A0A6N8DR39"/>
<evidence type="ECO:0000256" key="8">
    <source>
        <dbReference type="ARBA" id="ARBA00022723"/>
    </source>
</evidence>
<keyword evidence="8" id="KW-0479">Metal-binding</keyword>
<protein>
    <recommendedName>
        <fullName evidence="5 12">Aminopeptidase N</fullName>
        <ecNumber evidence="4 12">3.4.11.2</ecNumber>
    </recommendedName>
</protein>
<feature type="domain" description="Peptidase M1 alanyl aminopeptidase Ig-like fold" evidence="14">
    <location>
        <begin position="453"/>
        <end position="558"/>
    </location>
</feature>
<dbReference type="InterPro" id="IPR027268">
    <property type="entry name" value="Peptidase_M4/M1_CTD_sf"/>
</dbReference>
<evidence type="ECO:0000259" key="14">
    <source>
        <dbReference type="Pfam" id="PF11940"/>
    </source>
</evidence>
<dbReference type="Pfam" id="PF17900">
    <property type="entry name" value="Peptidase_M1_N"/>
    <property type="match status" value="1"/>
</dbReference>
<dbReference type="InterPro" id="IPR012779">
    <property type="entry name" value="Peptidase_M1_pepN"/>
</dbReference>
<evidence type="ECO:0000256" key="2">
    <source>
        <dbReference type="ARBA" id="ARBA00001947"/>
    </source>
</evidence>